<keyword evidence="8" id="KW-0472">Membrane</keyword>
<feature type="non-terminal residue" evidence="10">
    <location>
        <position position="153"/>
    </location>
</feature>
<evidence type="ECO:0000256" key="5">
    <source>
        <dbReference type="ARBA" id="ARBA00022741"/>
    </source>
</evidence>
<reference evidence="10" key="1">
    <citation type="submission" date="2020-11" db="EMBL/GenBank/DDBJ databases">
        <authorList>
            <person name="Tran Van P."/>
        </authorList>
    </citation>
    <scope>NUCLEOTIDE SEQUENCE</scope>
</reference>
<dbReference type="Gene3D" id="3.40.50.300">
    <property type="entry name" value="P-loop containing nucleotide triphosphate hydrolases"/>
    <property type="match status" value="1"/>
</dbReference>
<dbReference type="Pfam" id="PF00005">
    <property type="entry name" value="ABC_tran"/>
    <property type="match status" value="1"/>
</dbReference>
<gene>
    <name evidence="10" type="ORF">CTOB1V02_LOCUS17762</name>
</gene>
<evidence type="ECO:0000256" key="6">
    <source>
        <dbReference type="ARBA" id="ARBA00022840"/>
    </source>
</evidence>
<keyword evidence="2" id="KW-1003">Cell membrane</keyword>
<dbReference type="AlphaFoldDB" id="A0A7R8ZWY3"/>
<proteinExistence type="predicted"/>
<evidence type="ECO:0000256" key="3">
    <source>
        <dbReference type="ARBA" id="ARBA00022597"/>
    </source>
</evidence>
<dbReference type="InterPro" id="IPR003439">
    <property type="entry name" value="ABC_transporter-like_ATP-bd"/>
</dbReference>
<dbReference type="OrthoDB" id="8299866at2759"/>
<keyword evidence="7" id="KW-1278">Translocase</keyword>
<accession>A0A7R8ZWY3</accession>
<keyword evidence="5" id="KW-0547">Nucleotide-binding</keyword>
<keyword evidence="4" id="KW-0677">Repeat</keyword>
<name>A0A7R8ZWY3_9CRUS</name>
<protein>
    <recommendedName>
        <fullName evidence="9">ABC transporter domain-containing protein</fullName>
    </recommendedName>
</protein>
<dbReference type="GO" id="GO:0005524">
    <property type="term" value="F:ATP binding"/>
    <property type="evidence" value="ECO:0007669"/>
    <property type="project" value="UniProtKB-KW"/>
</dbReference>
<dbReference type="PANTHER" id="PTHR43790:SF1">
    <property type="entry name" value="XYLOSE IMPORT ATP-BINDING PROTEIN XYLG"/>
    <property type="match status" value="1"/>
</dbReference>
<evidence type="ECO:0000256" key="4">
    <source>
        <dbReference type="ARBA" id="ARBA00022737"/>
    </source>
</evidence>
<dbReference type="EMBL" id="OB749223">
    <property type="protein sequence ID" value="CAD7239947.1"/>
    <property type="molecule type" value="Genomic_DNA"/>
</dbReference>
<evidence type="ECO:0000313" key="10">
    <source>
        <dbReference type="EMBL" id="CAD7239947.1"/>
    </source>
</evidence>
<sequence length="153" mass="16732">MSVAENICFDDMVGPKPRFVTTHTMNNRAAVILDRLGVSLDLDARLNTLPIAQRQIVAIARALIGNARLIFMDEPTASLTQNETDYLLEIVRTLSAEGVSIVFVSHRLAEVLDIASRVTVIRDGKLVGVYPTEGMTQAKLGELMTGTTLEYSV</sequence>
<organism evidence="10">
    <name type="scientific">Cyprideis torosa</name>
    <dbReference type="NCBI Taxonomy" id="163714"/>
    <lineage>
        <taxon>Eukaryota</taxon>
        <taxon>Metazoa</taxon>
        <taxon>Ecdysozoa</taxon>
        <taxon>Arthropoda</taxon>
        <taxon>Crustacea</taxon>
        <taxon>Oligostraca</taxon>
        <taxon>Ostracoda</taxon>
        <taxon>Podocopa</taxon>
        <taxon>Podocopida</taxon>
        <taxon>Cytherocopina</taxon>
        <taxon>Cytheroidea</taxon>
        <taxon>Cytherideidae</taxon>
        <taxon>Cyprideis</taxon>
    </lineage>
</organism>
<dbReference type="InterPro" id="IPR050107">
    <property type="entry name" value="ABC_carbohydrate_import_ATPase"/>
</dbReference>
<keyword evidence="6" id="KW-0067">ATP-binding</keyword>
<evidence type="ECO:0000259" key="9">
    <source>
        <dbReference type="Pfam" id="PF00005"/>
    </source>
</evidence>
<dbReference type="GO" id="GO:0016887">
    <property type="term" value="F:ATP hydrolysis activity"/>
    <property type="evidence" value="ECO:0007669"/>
    <property type="project" value="InterPro"/>
</dbReference>
<dbReference type="SUPFAM" id="SSF52540">
    <property type="entry name" value="P-loop containing nucleoside triphosphate hydrolases"/>
    <property type="match status" value="1"/>
</dbReference>
<keyword evidence="1" id="KW-0813">Transport</keyword>
<dbReference type="PANTHER" id="PTHR43790">
    <property type="entry name" value="CARBOHYDRATE TRANSPORT ATP-BINDING PROTEIN MG119-RELATED"/>
    <property type="match status" value="1"/>
</dbReference>
<evidence type="ECO:0000256" key="8">
    <source>
        <dbReference type="ARBA" id="ARBA00023136"/>
    </source>
</evidence>
<keyword evidence="3" id="KW-0762">Sugar transport</keyword>
<evidence type="ECO:0000256" key="1">
    <source>
        <dbReference type="ARBA" id="ARBA00022448"/>
    </source>
</evidence>
<evidence type="ECO:0000256" key="2">
    <source>
        <dbReference type="ARBA" id="ARBA00022475"/>
    </source>
</evidence>
<dbReference type="InterPro" id="IPR027417">
    <property type="entry name" value="P-loop_NTPase"/>
</dbReference>
<evidence type="ECO:0000256" key="7">
    <source>
        <dbReference type="ARBA" id="ARBA00022967"/>
    </source>
</evidence>
<feature type="domain" description="ABC transporter" evidence="9">
    <location>
        <begin position="6"/>
        <end position="77"/>
    </location>
</feature>